<accession>A0A0N0CVC2</accession>
<dbReference type="InterPro" id="IPR025406">
    <property type="entry name" value="DUF4132"/>
</dbReference>
<evidence type="ECO:0000259" key="2">
    <source>
        <dbReference type="Pfam" id="PF18991"/>
    </source>
</evidence>
<organism evidence="4 5">
    <name type="scientific">Lysinibacillus macroides</name>
    <dbReference type="NCBI Taxonomy" id="33935"/>
    <lineage>
        <taxon>Bacteria</taxon>
        <taxon>Bacillati</taxon>
        <taxon>Bacillota</taxon>
        <taxon>Bacilli</taxon>
        <taxon>Bacillales</taxon>
        <taxon>Bacillaceae</taxon>
        <taxon>Lysinibacillus</taxon>
    </lineage>
</organism>
<dbReference type="InterPro" id="IPR056639">
    <property type="entry name" value="DUF7737"/>
</dbReference>
<dbReference type="PATRIC" id="fig|33935.3.peg.4824"/>
<evidence type="ECO:0000259" key="1">
    <source>
        <dbReference type="Pfam" id="PF13569"/>
    </source>
</evidence>
<dbReference type="Pfam" id="PF13569">
    <property type="entry name" value="DUF4132"/>
    <property type="match status" value="1"/>
</dbReference>
<reference evidence="4 5" key="1">
    <citation type="submission" date="2015-07" db="EMBL/GenBank/DDBJ databases">
        <title>Genome sequencing project for genomic taxonomy and phylogenomics of Bacillus-like bacteria.</title>
        <authorList>
            <person name="Liu B."/>
            <person name="Wang J."/>
            <person name="Zhu Y."/>
            <person name="Liu G."/>
            <person name="Chen Q."/>
            <person name="Chen Z."/>
            <person name="Che J."/>
            <person name="Ge C."/>
            <person name="Shi H."/>
            <person name="Pan Z."/>
            <person name="Liu X."/>
        </authorList>
    </citation>
    <scope>NUCLEOTIDE SEQUENCE [LARGE SCALE GENOMIC DNA]</scope>
    <source>
        <strain evidence="4 5">DSM 54</strain>
    </source>
</reference>
<gene>
    <name evidence="4" type="ORF">ADM90_14060</name>
</gene>
<evidence type="ECO:0008006" key="6">
    <source>
        <dbReference type="Google" id="ProtNLM"/>
    </source>
</evidence>
<protein>
    <recommendedName>
        <fullName evidence="6">DUF4132 domain-containing protein</fullName>
    </recommendedName>
</protein>
<keyword evidence="5" id="KW-1185">Reference proteome</keyword>
<dbReference type="RefSeq" id="WP_053995588.1">
    <property type="nucleotide sequence ID" value="NZ_CP065643.1"/>
</dbReference>
<comment type="caution">
    <text evidence="4">The sequence shown here is derived from an EMBL/GenBank/DDBJ whole genome shotgun (WGS) entry which is preliminary data.</text>
</comment>
<evidence type="ECO:0000259" key="3">
    <source>
        <dbReference type="Pfam" id="PF24879"/>
    </source>
</evidence>
<dbReference type="Proteomes" id="UP000037977">
    <property type="component" value="Unassembled WGS sequence"/>
</dbReference>
<feature type="domain" description="DUF4132" evidence="1">
    <location>
        <begin position="1269"/>
        <end position="1430"/>
    </location>
</feature>
<dbReference type="STRING" id="33935.ADM90_14060"/>
<evidence type="ECO:0000313" key="5">
    <source>
        <dbReference type="Proteomes" id="UP000037977"/>
    </source>
</evidence>
<feature type="domain" description="DUF5724" evidence="2">
    <location>
        <begin position="15"/>
        <end position="1228"/>
    </location>
</feature>
<dbReference type="Pfam" id="PF18991">
    <property type="entry name" value="DUF5724"/>
    <property type="match status" value="1"/>
</dbReference>
<name>A0A0N0CVC2_9BACI</name>
<dbReference type="InterPro" id="IPR043782">
    <property type="entry name" value="DUF5724"/>
</dbReference>
<feature type="domain" description="DUF7737" evidence="3">
    <location>
        <begin position="1520"/>
        <end position="1621"/>
    </location>
</feature>
<dbReference type="EMBL" id="LGCI01000009">
    <property type="protein sequence ID" value="KOY81531.1"/>
    <property type="molecule type" value="Genomic_DNA"/>
</dbReference>
<dbReference type="Pfam" id="PF24879">
    <property type="entry name" value="DUF7737"/>
    <property type="match status" value="1"/>
</dbReference>
<sequence length="1623" mass="186939">MKKQLVQFLQSMEHKAKKEGYAYQYEDLDQFKAIIKEHQLKTVEELFDNGLLDALMELYDQAFAEELKIYCLKQTTYAFQNGLYRRSMHSHSLEEQATNVLSILAGGSLNKEANVIDVVRYHQARYYQGFVNFYSDQKEYAIASQEFVHAKFAHLLEEDDAEAMQYVQEAIFGENNVALLTHSLIQSIVHSNNMKAVEWLGQLLIAAQRQEGTRQAILENADRGTPHVLIYFIKLIKEHDLLRFSAVQRAVETWIGLQYVVDDKKTVQKLLDIAYDVLANGADIEPLVQSEDAIKNYAALWAIATLHVQNIEPALQQLLQGKKHQILSALYFAHATNLEPYLRFQILDVIMAHDDLDILTMAMQDVFPIYMHSKYHFYDRSIHPDYFKHYPKALIPRLEQIVELMKKQEYTLQGKPFSWIHYTLTKEYIINGTMLLAVAWNDHDYIMKIYNNRQALTPNQRENLLGFMVEQLKMSVADTFLIECLQERGTRDLALELIKKKKEPLDDAQIEAVEQLFYLKSGATKQALVKVLVTQPTAKIVESTQRLVKNSKQDLRLGGLELLVELKKANHISIQEITTIAGGIAKPTSRERELMNVLVEDTSKKTLAGGYDIFQPNYAKDAIPSLKVVIKNSAQTLTSFDSEELKAKLQRLADLFEEHTAYEYQARTWDNRSYDAILGSHLSPLYGTEGEHIQNYPLADVWLQWKEDVQFTELDCLTVILFTKQGYSGKEPWDKELIDEAKEILAKWINFDNMNDFNYWINTLAHGGKVCDIIDLLYNTEYDHAASFNYVYSALVEIFQELSNTAKWFERINIGTEWSAYNYETYPLYQKLMRICERHLDTDEQFTQLFSLYAAITTLHEQYNRETEKGPAYLPILYANDDMIAQAHSLKLVPVDACYLKMFNPQADRYRVADLFHSKQRDQLITSYPFLAEVYEKSVERIIDIELSRGDMRTEVSHFANHAVNPIVGVNYFARILHALKGLTLVRGYSWAGDYTKREVFSSMLEHCQPAPEDTVDDLTAALKPYELTEEELLNAMMYTPAYIPLVSEYLGWQGLESAAWYFRAHTTNTLSDKSMSRIQLYTNITANEFRDGAFAKEWLLECYHTLGKKRFDKLYHSAKYASEGATHRRAQMFADAALGYLKLKPLMEEVADKRNKDKLRCIGLIPLSKRSPLKDAYQRYQFIQGFLQESKQFGAQRRESEGLACRIAIENLARNLGDDVTRFVWRMEIFELEAIQHYFEPVEVDDITLHLQANDKGIVDFVIYKGDKPLKSIPARLKKNAIVQEITAVRKQLRDQQSRSRKAFEEAMEKGTIFTFGEMKNLLAHPVLAPMLEKLYIVSGTTIGLIKNIKIDDDAEVRIAHPYDLYAAKRWAEIQHEVFIEKIVQPFKQVFRELYVVNADENDKNISSRYAGHQIQPQKTIALLKTRGWLASYDEGLRKIYYDQDIVVTMYAMADWFSPADIEAPTIEYVAFYNRRTGQPIPLQDVPPLIFSEAMRDVDLVVSVAHIGGVDPEASFSTIETRAAIVRELTQMLKLTQVSVEKQYVLIEGSLARYNVHLGSGTVHKVGGTMIPILAVQSQHRGRIFLPFADEDPRTAEIMSKIVMLSEDNKIKDPSILQWIVQ</sequence>
<proteinExistence type="predicted"/>
<evidence type="ECO:0000313" key="4">
    <source>
        <dbReference type="EMBL" id="KOY81531.1"/>
    </source>
</evidence>